<feature type="compositionally biased region" description="Low complexity" evidence="1">
    <location>
        <begin position="56"/>
        <end position="74"/>
    </location>
</feature>
<dbReference type="Proteomes" id="UP001500325">
    <property type="component" value="Unassembled WGS sequence"/>
</dbReference>
<name>A0ABP8XR86_9PSEU</name>
<feature type="compositionally biased region" description="Basic and acidic residues" evidence="1">
    <location>
        <begin position="1"/>
        <end position="12"/>
    </location>
</feature>
<accession>A0ABP8XR86</accession>
<protein>
    <recommendedName>
        <fullName evidence="2">SCO6045-like C-terminal domain-containing protein</fullName>
    </recommendedName>
</protein>
<feature type="domain" description="SCO6045-like C-terminal" evidence="2">
    <location>
        <begin position="66"/>
        <end position="135"/>
    </location>
</feature>
<evidence type="ECO:0000256" key="1">
    <source>
        <dbReference type="SAM" id="MobiDB-lite"/>
    </source>
</evidence>
<evidence type="ECO:0000313" key="4">
    <source>
        <dbReference type="Proteomes" id="UP001500325"/>
    </source>
</evidence>
<feature type="region of interest" description="Disordered" evidence="1">
    <location>
        <begin position="182"/>
        <end position="207"/>
    </location>
</feature>
<dbReference type="Pfam" id="PF26136">
    <property type="entry name" value="SCO6045_C"/>
    <property type="match status" value="1"/>
</dbReference>
<dbReference type="EMBL" id="BAABIC010000034">
    <property type="protein sequence ID" value="GAA4712185.1"/>
    <property type="molecule type" value="Genomic_DNA"/>
</dbReference>
<proteinExistence type="predicted"/>
<reference evidence="4" key="1">
    <citation type="journal article" date="2019" name="Int. J. Syst. Evol. Microbiol.">
        <title>The Global Catalogue of Microorganisms (GCM) 10K type strain sequencing project: providing services to taxonomists for standard genome sequencing and annotation.</title>
        <authorList>
            <consortium name="The Broad Institute Genomics Platform"/>
            <consortium name="The Broad Institute Genome Sequencing Center for Infectious Disease"/>
            <person name="Wu L."/>
            <person name="Ma J."/>
        </authorList>
    </citation>
    <scope>NUCLEOTIDE SEQUENCE [LARGE SCALE GENOMIC DNA]</scope>
    <source>
        <strain evidence="4">JCM 18055</strain>
    </source>
</reference>
<organism evidence="3 4">
    <name type="scientific">Pseudonocardia yuanmonensis</name>
    <dbReference type="NCBI Taxonomy" id="1095914"/>
    <lineage>
        <taxon>Bacteria</taxon>
        <taxon>Bacillati</taxon>
        <taxon>Actinomycetota</taxon>
        <taxon>Actinomycetes</taxon>
        <taxon>Pseudonocardiales</taxon>
        <taxon>Pseudonocardiaceae</taxon>
        <taxon>Pseudonocardia</taxon>
    </lineage>
</organism>
<dbReference type="InterPro" id="IPR058711">
    <property type="entry name" value="SCO6045-like_C"/>
</dbReference>
<gene>
    <name evidence="3" type="ORF">GCM10023215_63550</name>
</gene>
<evidence type="ECO:0000313" key="3">
    <source>
        <dbReference type="EMBL" id="GAA4712185.1"/>
    </source>
</evidence>
<comment type="caution">
    <text evidence="3">The sequence shown here is derived from an EMBL/GenBank/DDBJ whole genome shotgun (WGS) entry which is preliminary data.</text>
</comment>
<keyword evidence="4" id="KW-1185">Reference proteome</keyword>
<sequence length="220" mass="23985">MLALLEEVRERGAAPAVMLERDGRHRPPPSCAGSSGRSRRRRGWSPGRERPRGPARPRSSPPSSTHPDPPGFATDRLAATRAALLRKRSGQAAAAWPLLAAGLGADWTGLACTVLAGRPVAGALRDGWDVARAARDAGRLSEGARRELVERERAFRYDVRPPRPRRLRRLITQVGALFRRSTRVSSRPRGERPGAGEAVSGDRSMTDATSARVRVRWVNS</sequence>
<feature type="region of interest" description="Disordered" evidence="1">
    <location>
        <begin position="1"/>
        <end position="74"/>
    </location>
</feature>
<evidence type="ECO:0000259" key="2">
    <source>
        <dbReference type="Pfam" id="PF26136"/>
    </source>
</evidence>